<evidence type="ECO:0000259" key="2">
    <source>
        <dbReference type="Pfam" id="PF13966"/>
    </source>
</evidence>
<feature type="compositionally biased region" description="Polar residues" evidence="1">
    <location>
        <begin position="131"/>
        <end position="154"/>
    </location>
</feature>
<comment type="caution">
    <text evidence="3">The sequence shown here is derived from an EMBL/GenBank/DDBJ whole genome shotgun (WGS) entry which is preliminary data.</text>
</comment>
<dbReference type="Pfam" id="PF13966">
    <property type="entry name" value="zf-RVT"/>
    <property type="match status" value="1"/>
</dbReference>
<proteinExistence type="predicted"/>
<gene>
    <name evidence="3" type="ORF">CFP56_007775</name>
</gene>
<evidence type="ECO:0000256" key="1">
    <source>
        <dbReference type="SAM" id="MobiDB-lite"/>
    </source>
</evidence>
<dbReference type="EMBL" id="PKMF04000014">
    <property type="protein sequence ID" value="KAK7859277.1"/>
    <property type="molecule type" value="Genomic_DNA"/>
</dbReference>
<sequence length="349" mass="39435">MATGKELHMQYYMSDATNESVNNLPSEEDANPTNDATDVQLTPIADRQKRKRKQKLHLYTHKMFSPILAHLSRTAHLSQLRSQIHRPSLSTPTEARPTNRPSRRSPQTHAAPAAHLSQTDTVPAADLLKPTLSQSSQPPITLPSADNTNPSLFGNENRGVYNEFDAGFVDEDRGEWDVGLVKQIFLAYDAETILSTPLSNRLPPDKVIWAANKNGRFSVRSAYRLAMEEFWKEGNGDCSNCSTMKQGLETPNKIRNFTWKACHNILATKENLLKRHITTDDKYAECGKESESICHLFWFCDKAKEVWANTKLLFPFQIGQTWGFVDVIWQIVRSDSISLNLSEKFAAIC</sequence>
<evidence type="ECO:0000313" key="3">
    <source>
        <dbReference type="EMBL" id="KAK7859277.1"/>
    </source>
</evidence>
<protein>
    <recommendedName>
        <fullName evidence="2">Reverse transcriptase zinc-binding domain-containing protein</fullName>
    </recommendedName>
</protein>
<feature type="region of interest" description="Disordered" evidence="1">
    <location>
        <begin position="19"/>
        <end position="54"/>
    </location>
</feature>
<feature type="region of interest" description="Disordered" evidence="1">
    <location>
        <begin position="78"/>
        <end position="156"/>
    </location>
</feature>
<dbReference type="AlphaFoldDB" id="A0AAW0M5K5"/>
<reference evidence="3" key="3">
    <citation type="submission" date="2023-07" db="EMBL/GenBank/DDBJ databases">
        <title>An improved reference 1 genome and first organelle genomes of Quercus suber.</title>
        <authorList>
            <consortium name="Genosuber Consortium"/>
            <person name="Usie A."/>
            <person name="Serra O."/>
            <person name="Barros P."/>
        </authorList>
    </citation>
    <scope>NUCLEOTIDE SEQUENCE</scope>
    <source>
        <strain evidence="3">HL8</strain>
        <tissue evidence="3">Leaves</tissue>
    </source>
</reference>
<accession>A0AAW0M5K5</accession>
<reference evidence="3" key="1">
    <citation type="submission" date="2017-12" db="EMBL/GenBank/DDBJ databases">
        <authorList>
            <person name="Barbosa P."/>
            <person name="Usie A."/>
            <person name="Ramos A.M."/>
        </authorList>
    </citation>
    <scope>NUCLEOTIDE SEQUENCE</scope>
    <source>
        <strain evidence="3">HL8</strain>
        <tissue evidence="3">Leaves</tissue>
    </source>
</reference>
<feature type="compositionally biased region" description="Polar residues" evidence="1">
    <location>
        <begin position="19"/>
        <end position="40"/>
    </location>
</feature>
<dbReference type="InterPro" id="IPR026960">
    <property type="entry name" value="RVT-Znf"/>
</dbReference>
<organism evidence="3">
    <name type="scientific">Quercus suber</name>
    <name type="common">Cork oak</name>
    <dbReference type="NCBI Taxonomy" id="58331"/>
    <lineage>
        <taxon>Eukaryota</taxon>
        <taxon>Viridiplantae</taxon>
        <taxon>Streptophyta</taxon>
        <taxon>Embryophyta</taxon>
        <taxon>Tracheophyta</taxon>
        <taxon>Spermatophyta</taxon>
        <taxon>Magnoliopsida</taxon>
        <taxon>eudicotyledons</taxon>
        <taxon>Gunneridae</taxon>
        <taxon>Pentapetalae</taxon>
        <taxon>rosids</taxon>
        <taxon>fabids</taxon>
        <taxon>Fagales</taxon>
        <taxon>Fagaceae</taxon>
        <taxon>Quercus</taxon>
    </lineage>
</organism>
<feature type="domain" description="Reverse transcriptase zinc-binding" evidence="2">
    <location>
        <begin position="217"/>
        <end position="307"/>
    </location>
</feature>
<name>A0AAW0M5K5_QUESU</name>
<reference evidence="3" key="2">
    <citation type="journal article" date="2018" name="Sci. Data">
        <title>The draft genome sequence of cork oak.</title>
        <authorList>
            <person name="Ramos A.M."/>
            <person name="Usie A."/>
            <person name="Barbosa P."/>
            <person name="Barros P.M."/>
            <person name="Capote T."/>
            <person name="Chaves I."/>
            <person name="Simoes F."/>
            <person name="Abreu I."/>
            <person name="Carrasquinho I."/>
            <person name="Faro C."/>
            <person name="Guimaraes J.B."/>
            <person name="Mendonca D."/>
            <person name="Nobrega F."/>
            <person name="Rodrigues L."/>
            <person name="Saibo N.J.M."/>
            <person name="Varela M.C."/>
            <person name="Egas C."/>
            <person name="Matos J."/>
            <person name="Miguel C.M."/>
            <person name="Oliveira M.M."/>
            <person name="Ricardo C.P."/>
            <person name="Goncalves S."/>
        </authorList>
    </citation>
    <scope>NUCLEOTIDE SEQUENCE [LARGE SCALE GENOMIC DNA]</scope>
    <source>
        <strain evidence="3">HL8</strain>
    </source>
</reference>